<name>A0A509EKR7_9HYPH</name>
<feature type="region of interest" description="Disordered" evidence="1">
    <location>
        <begin position="123"/>
        <end position="149"/>
    </location>
</feature>
<evidence type="ECO:0000313" key="3">
    <source>
        <dbReference type="EMBL" id="VUD73843.1"/>
    </source>
</evidence>
<evidence type="ECO:0000256" key="1">
    <source>
        <dbReference type="SAM" id="MobiDB-lite"/>
    </source>
</evidence>
<gene>
    <name evidence="3" type="ORF">MET9862_04463</name>
</gene>
<evidence type="ECO:0000313" key="4">
    <source>
        <dbReference type="Proteomes" id="UP000410984"/>
    </source>
</evidence>
<dbReference type="Proteomes" id="UP000410984">
    <property type="component" value="Unassembled WGS sequence"/>
</dbReference>
<evidence type="ECO:0000256" key="2">
    <source>
        <dbReference type="SAM" id="Phobius"/>
    </source>
</evidence>
<keyword evidence="4" id="KW-1185">Reference proteome</keyword>
<feature type="transmembrane region" description="Helical" evidence="2">
    <location>
        <begin position="92"/>
        <end position="113"/>
    </location>
</feature>
<feature type="compositionally biased region" description="Low complexity" evidence="1">
    <location>
        <begin position="123"/>
        <end position="135"/>
    </location>
</feature>
<feature type="region of interest" description="Disordered" evidence="1">
    <location>
        <begin position="1"/>
        <end position="39"/>
    </location>
</feature>
<sequence length="331" mass="34432">MSSIGNASARMKPQTGEVLPLFPAQDPVPFEEPSQRHEDLEFLRRFRPQDSLESHRSRLEAGQGPAAMSALSDPRNFIAEGSVRRVLKRHGVWLGALAGLGFVGLLGTGAALVHRAAPFQSAAPSLAPSRPASGPVAAKPQATRPDGPAAVTTLTKTARDPAPPAEPGPARLGLDGAAAARALSPTDLFAAAPAAERSHRQSITDLPPPAMSAPVGASGPATTGPEGPSAGPAPERSPAEIQQLDGFVARGEQLLTSGEVVSARLFFQRAAAQGDPRGARGVARSYDPAVLKGLPVIGLEGNRAEADRWYLKAADLERSWPQTARDRAANP</sequence>
<organism evidence="3 4">
    <name type="scientific">Methylobacterium symbioticum</name>
    <dbReference type="NCBI Taxonomy" id="2584084"/>
    <lineage>
        <taxon>Bacteria</taxon>
        <taxon>Pseudomonadati</taxon>
        <taxon>Pseudomonadota</taxon>
        <taxon>Alphaproteobacteria</taxon>
        <taxon>Hyphomicrobiales</taxon>
        <taxon>Methylobacteriaceae</taxon>
        <taxon>Methylobacterium</taxon>
    </lineage>
</organism>
<keyword evidence="2" id="KW-0472">Membrane</keyword>
<evidence type="ECO:0008006" key="5">
    <source>
        <dbReference type="Google" id="ProtNLM"/>
    </source>
</evidence>
<keyword evidence="2" id="KW-1133">Transmembrane helix</keyword>
<dbReference type="EMBL" id="CABFPH010000088">
    <property type="protein sequence ID" value="VUD73843.1"/>
    <property type="molecule type" value="Genomic_DNA"/>
</dbReference>
<dbReference type="AlphaFoldDB" id="A0A509EKR7"/>
<accession>A0A509EKR7</accession>
<feature type="region of interest" description="Disordered" evidence="1">
    <location>
        <begin position="193"/>
        <end position="237"/>
    </location>
</feature>
<feature type="compositionally biased region" description="Low complexity" evidence="1">
    <location>
        <begin position="216"/>
        <end position="234"/>
    </location>
</feature>
<proteinExistence type="predicted"/>
<protein>
    <recommendedName>
        <fullName evidence="5">Sel1 repeat family protein</fullName>
    </recommendedName>
</protein>
<keyword evidence="2" id="KW-0812">Transmembrane</keyword>
<reference evidence="3 4" key="1">
    <citation type="submission" date="2019-06" db="EMBL/GenBank/DDBJ databases">
        <authorList>
            <person name="Rodrigo-Torres L."/>
            <person name="Arahal R. D."/>
            <person name="Lucena T."/>
        </authorList>
    </citation>
    <scope>NUCLEOTIDE SEQUENCE [LARGE SCALE GENOMIC DNA]</scope>
    <source>
        <strain evidence="3 4">SB0023/3</strain>
    </source>
</reference>